<dbReference type="Gene3D" id="1.20.1050.10">
    <property type="match status" value="1"/>
</dbReference>
<gene>
    <name evidence="2" type="ORF">GR204_00315</name>
</gene>
<evidence type="ECO:0000313" key="3">
    <source>
        <dbReference type="Proteomes" id="UP000471560"/>
    </source>
</evidence>
<dbReference type="PANTHER" id="PTHR43968">
    <property type="match status" value="1"/>
</dbReference>
<dbReference type="SUPFAM" id="SSF47616">
    <property type="entry name" value="GST C-terminal domain-like"/>
    <property type="match status" value="1"/>
</dbReference>
<organism evidence="2 3">
    <name type="scientific">Rhizobium leguminosarum</name>
    <dbReference type="NCBI Taxonomy" id="384"/>
    <lineage>
        <taxon>Bacteria</taxon>
        <taxon>Pseudomonadati</taxon>
        <taxon>Pseudomonadota</taxon>
        <taxon>Alphaproteobacteria</taxon>
        <taxon>Hyphomicrobiales</taxon>
        <taxon>Rhizobiaceae</taxon>
        <taxon>Rhizobium/Agrobacterium group</taxon>
        <taxon>Rhizobium</taxon>
    </lineage>
</organism>
<dbReference type="Pfam" id="PF13409">
    <property type="entry name" value="GST_N_2"/>
    <property type="match status" value="1"/>
</dbReference>
<dbReference type="RefSeq" id="WP_020572930.1">
    <property type="nucleotide sequence ID" value="NZ_WUEZ01000001.1"/>
</dbReference>
<dbReference type="SUPFAM" id="SSF52833">
    <property type="entry name" value="Thioredoxin-like"/>
    <property type="match status" value="1"/>
</dbReference>
<dbReference type="CDD" id="cd03049">
    <property type="entry name" value="GST_N_3"/>
    <property type="match status" value="1"/>
</dbReference>
<keyword evidence="2" id="KW-0808">Transferase</keyword>
<dbReference type="PANTHER" id="PTHR43968:SF6">
    <property type="entry name" value="GLUTATHIONE S-TRANSFERASE OMEGA"/>
    <property type="match status" value="1"/>
</dbReference>
<protein>
    <submittedName>
        <fullName evidence="2">Glutathione S-transferase</fullName>
    </submittedName>
</protein>
<dbReference type="GO" id="GO:0016740">
    <property type="term" value="F:transferase activity"/>
    <property type="evidence" value="ECO:0007669"/>
    <property type="project" value="UniProtKB-KW"/>
</dbReference>
<dbReference type="AlphaFoldDB" id="A0A6P0AZD0"/>
<dbReference type="InterPro" id="IPR036282">
    <property type="entry name" value="Glutathione-S-Trfase_C_sf"/>
</dbReference>
<evidence type="ECO:0000313" key="2">
    <source>
        <dbReference type="EMBL" id="NEI32478.1"/>
    </source>
</evidence>
<sequence length="206" mass="23161">MKLYWSSTSPFVRKVVVSAHELGLSDRLETIPTRVAPSKPDPALLPYNPLGQLPTLVLDDGTVLYDSLVIIEYLDHMAGGAKLIPSLAERRIEELRLHALCNGFLDLLVQWRIESLKAEKQIALINAFNLKASKIWTNLEATVEGLAQQPFGLSSITLAIVAEYADFRFPKLGWREKYPTLSDWHQSIQTRPSLASTRFFDSSKPQ</sequence>
<reference evidence="2 3" key="1">
    <citation type="submission" date="2019-12" db="EMBL/GenBank/DDBJ databases">
        <title>Rhizobium genotypes associated with high levels of biological nitrogen fixation by grain legumes in a temperate-maritime cropping system.</title>
        <authorList>
            <person name="Maluk M."/>
            <person name="Francesc Ferrando Molina F."/>
            <person name="Lopez Del Egido L."/>
            <person name="Lafos M."/>
            <person name="Langarica-Fuentes A."/>
            <person name="Gebre Yohannes G."/>
            <person name="Young M.W."/>
            <person name="Martin P."/>
            <person name="Gantlett R."/>
            <person name="Kenicer G."/>
            <person name="Hawes C."/>
            <person name="Begg G.S."/>
            <person name="Quilliam R.S."/>
            <person name="Squire G.R."/>
            <person name="Poole P.S."/>
            <person name="Young P.W."/>
            <person name="Iannetta P.M."/>
            <person name="James E.K."/>
        </authorList>
    </citation>
    <scope>NUCLEOTIDE SEQUENCE [LARGE SCALE GENOMIC DNA]</scope>
    <source>
        <strain evidence="2 3">JHI1096</strain>
    </source>
</reference>
<evidence type="ECO:0000259" key="1">
    <source>
        <dbReference type="PROSITE" id="PS50404"/>
    </source>
</evidence>
<proteinExistence type="predicted"/>
<feature type="domain" description="GST N-terminal" evidence="1">
    <location>
        <begin position="1"/>
        <end position="82"/>
    </location>
</feature>
<dbReference type="PROSITE" id="PS50404">
    <property type="entry name" value="GST_NTER"/>
    <property type="match status" value="1"/>
</dbReference>
<dbReference type="Proteomes" id="UP000471560">
    <property type="component" value="Unassembled WGS sequence"/>
</dbReference>
<name>A0A6P0AZD0_RHILE</name>
<dbReference type="InterPro" id="IPR036249">
    <property type="entry name" value="Thioredoxin-like_sf"/>
</dbReference>
<dbReference type="GO" id="GO:0005737">
    <property type="term" value="C:cytoplasm"/>
    <property type="evidence" value="ECO:0007669"/>
    <property type="project" value="TreeGrafter"/>
</dbReference>
<accession>A0A6P0AZD0</accession>
<dbReference type="InterPro" id="IPR050983">
    <property type="entry name" value="GST_Omega/HSP26"/>
</dbReference>
<dbReference type="Gene3D" id="3.40.30.10">
    <property type="entry name" value="Glutaredoxin"/>
    <property type="match status" value="1"/>
</dbReference>
<dbReference type="InterPro" id="IPR004045">
    <property type="entry name" value="Glutathione_S-Trfase_N"/>
</dbReference>
<comment type="caution">
    <text evidence="2">The sequence shown here is derived from an EMBL/GenBank/DDBJ whole genome shotgun (WGS) entry which is preliminary data.</text>
</comment>
<dbReference type="EMBL" id="WUEZ01000001">
    <property type="protein sequence ID" value="NEI32478.1"/>
    <property type="molecule type" value="Genomic_DNA"/>
</dbReference>